<evidence type="ECO:0000256" key="8">
    <source>
        <dbReference type="SAM" id="SignalP"/>
    </source>
</evidence>
<dbReference type="GO" id="GO:0005509">
    <property type="term" value="F:calcium ion binding"/>
    <property type="evidence" value="ECO:0007669"/>
    <property type="project" value="UniProtKB-UniRule"/>
</dbReference>
<keyword evidence="4" id="KW-1133">Transmembrane helix</keyword>
<comment type="subcellular location">
    <subcellularLocation>
        <location evidence="1">Membrane</location>
        <topology evidence="1">Single-pass membrane protein</topology>
    </subcellularLocation>
</comment>
<dbReference type="GO" id="GO:0005886">
    <property type="term" value="C:plasma membrane"/>
    <property type="evidence" value="ECO:0007669"/>
    <property type="project" value="TreeGrafter"/>
</dbReference>
<evidence type="ECO:0000256" key="6">
    <source>
        <dbReference type="ARBA" id="ARBA00023180"/>
    </source>
</evidence>
<dbReference type="SUPFAM" id="SSF49313">
    <property type="entry name" value="Cadherin-like"/>
    <property type="match status" value="2"/>
</dbReference>
<dbReference type="PANTHER" id="PTHR24028">
    <property type="entry name" value="CADHERIN-87A"/>
    <property type="match status" value="1"/>
</dbReference>
<dbReference type="PANTHER" id="PTHR24028:SF114">
    <property type="entry name" value="PCDH2G3 PROTEIN-RELATED"/>
    <property type="match status" value="1"/>
</dbReference>
<keyword evidence="5" id="KW-0472">Membrane</keyword>
<keyword evidence="7" id="KW-0106">Calcium</keyword>
<keyword evidence="6" id="KW-0325">Glycoprotein</keyword>
<dbReference type="Gene3D" id="2.60.40.60">
    <property type="entry name" value="Cadherins"/>
    <property type="match status" value="2"/>
</dbReference>
<keyword evidence="8" id="KW-0732">Signal</keyword>
<keyword evidence="3" id="KW-0130">Cell adhesion</keyword>
<dbReference type="InterPro" id="IPR002126">
    <property type="entry name" value="Cadherin-like_dom"/>
</dbReference>
<dbReference type="PROSITE" id="PS50268">
    <property type="entry name" value="CADHERIN_2"/>
    <property type="match status" value="1"/>
</dbReference>
<proteinExistence type="predicted"/>
<keyword evidence="2" id="KW-0812">Transmembrane</keyword>
<evidence type="ECO:0000256" key="4">
    <source>
        <dbReference type="ARBA" id="ARBA00022989"/>
    </source>
</evidence>
<sequence>MEYNGFLKLGLVTRLVICLLALQCVCAEVSYTVPEEMKPGTVIGNIAKDLSLDISTLSTRKARIDFEGNNERFFVMNLKTGDVSVAERLDRESLCGAKPSCISIQDLVLENPLELNRIHFHIQDINDNSPQFKRDLIRMEISESVEKGTRFSIEEAHDADIGQNSVQRYTLQKNNNFKLMIDANKLCRRSYVCRSTTASLPVFPTTYCPPSFTDLSRCGTLLKDDRYDSFLTTGSWRGDFRFASSTDTDTLKKRSAAYQKSTLRRTSADRATLKGRAGVPHPFYVVQ</sequence>
<accession>A0A6A4T0Z7</accession>
<gene>
    <name evidence="10" type="ORF">F2P81_007952</name>
</gene>
<feature type="domain" description="Cadherin" evidence="9">
    <location>
        <begin position="32"/>
        <end position="132"/>
    </location>
</feature>
<dbReference type="PRINTS" id="PR00205">
    <property type="entry name" value="CADHERIN"/>
</dbReference>
<feature type="signal peptide" evidence="8">
    <location>
        <begin position="1"/>
        <end position="27"/>
    </location>
</feature>
<dbReference type="InterPro" id="IPR013164">
    <property type="entry name" value="Cadherin_N"/>
</dbReference>
<evidence type="ECO:0000256" key="5">
    <source>
        <dbReference type="ARBA" id="ARBA00023136"/>
    </source>
</evidence>
<feature type="chain" id="PRO_5025674325" description="Cadherin domain-containing protein" evidence="8">
    <location>
        <begin position="28"/>
        <end position="287"/>
    </location>
</feature>
<name>A0A6A4T0Z7_SCOMX</name>
<evidence type="ECO:0000256" key="1">
    <source>
        <dbReference type="ARBA" id="ARBA00004167"/>
    </source>
</evidence>
<evidence type="ECO:0000259" key="9">
    <source>
        <dbReference type="PROSITE" id="PS50268"/>
    </source>
</evidence>
<dbReference type="CDD" id="cd11304">
    <property type="entry name" value="Cadherin_repeat"/>
    <property type="match status" value="2"/>
</dbReference>
<dbReference type="InterPro" id="IPR050174">
    <property type="entry name" value="Protocadherin/Cadherin-CA"/>
</dbReference>
<comment type="caution">
    <text evidence="10">The sequence shown here is derived from an EMBL/GenBank/DDBJ whole genome shotgun (WGS) entry which is preliminary data.</text>
</comment>
<protein>
    <recommendedName>
        <fullName evidence="9">Cadherin domain-containing protein</fullName>
    </recommendedName>
</protein>
<dbReference type="GO" id="GO:0007156">
    <property type="term" value="P:homophilic cell adhesion via plasma membrane adhesion molecules"/>
    <property type="evidence" value="ECO:0007669"/>
    <property type="project" value="InterPro"/>
</dbReference>
<evidence type="ECO:0000256" key="7">
    <source>
        <dbReference type="PROSITE-ProRule" id="PRU00043"/>
    </source>
</evidence>
<dbReference type="InterPro" id="IPR015919">
    <property type="entry name" value="Cadherin-like_sf"/>
</dbReference>
<dbReference type="Proteomes" id="UP000438429">
    <property type="component" value="Unassembled WGS sequence"/>
</dbReference>
<dbReference type="Pfam" id="PF08266">
    <property type="entry name" value="Cadherin_2"/>
    <property type="match status" value="1"/>
</dbReference>
<dbReference type="AlphaFoldDB" id="A0A6A4T0Z7"/>
<dbReference type="EMBL" id="VEVO01000007">
    <property type="protein sequence ID" value="KAF0039717.1"/>
    <property type="molecule type" value="Genomic_DNA"/>
</dbReference>
<reference evidence="10 11" key="1">
    <citation type="submission" date="2019-06" db="EMBL/GenBank/DDBJ databases">
        <title>Draft genomes of female and male turbot (Scophthalmus maximus).</title>
        <authorList>
            <person name="Xu H."/>
            <person name="Xu X.-W."/>
            <person name="Shao C."/>
            <person name="Chen S."/>
        </authorList>
    </citation>
    <scope>NUCLEOTIDE SEQUENCE [LARGE SCALE GENOMIC DNA]</scope>
    <source>
        <strain evidence="10">Ysfricsl-2016a</strain>
        <tissue evidence="10">Blood</tissue>
    </source>
</reference>
<dbReference type="FunFam" id="2.60.40.60:FF:000006">
    <property type="entry name" value="Protocadherin alpha 2"/>
    <property type="match status" value="1"/>
</dbReference>
<organism evidence="10 11">
    <name type="scientific">Scophthalmus maximus</name>
    <name type="common">Turbot</name>
    <name type="synonym">Psetta maxima</name>
    <dbReference type="NCBI Taxonomy" id="52904"/>
    <lineage>
        <taxon>Eukaryota</taxon>
        <taxon>Metazoa</taxon>
        <taxon>Chordata</taxon>
        <taxon>Craniata</taxon>
        <taxon>Vertebrata</taxon>
        <taxon>Euteleostomi</taxon>
        <taxon>Actinopterygii</taxon>
        <taxon>Neopterygii</taxon>
        <taxon>Teleostei</taxon>
        <taxon>Neoteleostei</taxon>
        <taxon>Acanthomorphata</taxon>
        <taxon>Carangaria</taxon>
        <taxon>Pleuronectiformes</taxon>
        <taxon>Pleuronectoidei</taxon>
        <taxon>Scophthalmidae</taxon>
        <taxon>Scophthalmus</taxon>
    </lineage>
</organism>
<evidence type="ECO:0000256" key="2">
    <source>
        <dbReference type="ARBA" id="ARBA00022692"/>
    </source>
</evidence>
<evidence type="ECO:0000313" key="11">
    <source>
        <dbReference type="Proteomes" id="UP000438429"/>
    </source>
</evidence>
<evidence type="ECO:0000313" key="10">
    <source>
        <dbReference type="EMBL" id="KAF0039717.1"/>
    </source>
</evidence>
<evidence type="ECO:0000256" key="3">
    <source>
        <dbReference type="ARBA" id="ARBA00022889"/>
    </source>
</evidence>